<dbReference type="CDD" id="cd00229">
    <property type="entry name" value="SGNH_hydrolase"/>
    <property type="match status" value="1"/>
</dbReference>
<comment type="caution">
    <text evidence="2">The sequence shown here is derived from an EMBL/GenBank/DDBJ whole genome shotgun (WGS) entry which is preliminary data.</text>
</comment>
<reference evidence="2" key="1">
    <citation type="submission" date="2020-08" db="EMBL/GenBank/DDBJ databases">
        <title>Genome public.</title>
        <authorList>
            <person name="Liu C."/>
            <person name="Sun Q."/>
        </authorList>
    </citation>
    <scope>NUCLEOTIDE SEQUENCE</scope>
    <source>
        <strain evidence="2">BX1005</strain>
    </source>
</reference>
<dbReference type="InterPro" id="IPR008964">
    <property type="entry name" value="Invasin/intimin_cell_adhesion"/>
</dbReference>
<dbReference type="Gene3D" id="3.40.50.1110">
    <property type="entry name" value="SGNH hydrolase"/>
    <property type="match status" value="1"/>
</dbReference>
<accession>A0A923LP48</accession>
<gene>
    <name evidence="2" type="ORF">H8S17_09405</name>
</gene>
<sequence length="447" mass="48488">MEQMQVKGKQKSWRYVMSLLLMAVAVIAGGQRVLAANAADAAVTQKKPKVYMEQTEVTMYPATTKTLKLHGASSKSKIKWSSSSKKTATVKSSGKVTAKARGTATITATYKSKEYTCTANVTYGTHKTSDGMKYKDTEGSFGHTGRWFKKSISGGKYYFTNTDGSAVYFKVTGSKYVNVNFVSKISAQTPYFAYSVDGGNMKRQLISNKKISVGNTKTHYVRLVIDAISENENRWGEAGVGIKSIKPVTSSGAVTAITPQNDTIAFYGDSITQGVRALNMALAPSGTSATHSYAWYCADKLNMVPYFAGYGGSGIAEAGCFNSLHNAISSFSMGRKASSYDADVIVFEHGTNDVHTYGDIFINEYKKALQMAHKAHPKAKVMVIIPFTQIHADEIRKAAAPYKKWCTVIETSSWRLSYTDGLHPNTSGAKTAGKNLAKTVAAKRKAS</sequence>
<keyword evidence="2" id="KW-0378">Hydrolase</keyword>
<keyword evidence="3" id="KW-1185">Reference proteome</keyword>
<dbReference type="Pfam" id="PF13472">
    <property type="entry name" value="Lipase_GDSL_2"/>
    <property type="match status" value="1"/>
</dbReference>
<evidence type="ECO:0000313" key="2">
    <source>
        <dbReference type="EMBL" id="MBC5714422.1"/>
    </source>
</evidence>
<dbReference type="GO" id="GO:0016787">
    <property type="term" value="F:hydrolase activity"/>
    <property type="evidence" value="ECO:0007669"/>
    <property type="project" value="UniProtKB-KW"/>
</dbReference>
<dbReference type="InterPro" id="IPR036514">
    <property type="entry name" value="SGNH_hydro_sf"/>
</dbReference>
<proteinExistence type="predicted"/>
<dbReference type="SMART" id="SM00635">
    <property type="entry name" value="BID_2"/>
    <property type="match status" value="1"/>
</dbReference>
<protein>
    <submittedName>
        <fullName evidence="2">SGNH/GDSL hydrolase family protein</fullName>
    </submittedName>
</protein>
<dbReference type="InterPro" id="IPR003343">
    <property type="entry name" value="Big_2"/>
</dbReference>
<dbReference type="Gene3D" id="2.60.40.1080">
    <property type="match status" value="1"/>
</dbReference>
<dbReference type="Proteomes" id="UP000606720">
    <property type="component" value="Unassembled WGS sequence"/>
</dbReference>
<dbReference type="RefSeq" id="WP_186867122.1">
    <property type="nucleotide sequence ID" value="NZ_JACOPH010000007.1"/>
</dbReference>
<evidence type="ECO:0000313" key="3">
    <source>
        <dbReference type="Proteomes" id="UP000606720"/>
    </source>
</evidence>
<organism evidence="2 3">
    <name type="scientific">Roseburia zhanii</name>
    <dbReference type="NCBI Taxonomy" id="2763064"/>
    <lineage>
        <taxon>Bacteria</taxon>
        <taxon>Bacillati</taxon>
        <taxon>Bacillota</taxon>
        <taxon>Clostridia</taxon>
        <taxon>Lachnospirales</taxon>
        <taxon>Lachnospiraceae</taxon>
        <taxon>Roseburia</taxon>
    </lineage>
</organism>
<dbReference type="SUPFAM" id="SSF52266">
    <property type="entry name" value="SGNH hydrolase"/>
    <property type="match status" value="1"/>
</dbReference>
<dbReference type="SUPFAM" id="SSF49373">
    <property type="entry name" value="Invasin/intimin cell-adhesion fragments"/>
    <property type="match status" value="1"/>
</dbReference>
<name>A0A923LP48_9FIRM</name>
<dbReference type="AlphaFoldDB" id="A0A923LP48"/>
<feature type="domain" description="BIG2" evidence="1">
    <location>
        <begin position="46"/>
        <end position="120"/>
    </location>
</feature>
<dbReference type="EMBL" id="JACOPH010000007">
    <property type="protein sequence ID" value="MBC5714422.1"/>
    <property type="molecule type" value="Genomic_DNA"/>
</dbReference>
<dbReference type="Pfam" id="PF02368">
    <property type="entry name" value="Big_2"/>
    <property type="match status" value="1"/>
</dbReference>
<evidence type="ECO:0000259" key="1">
    <source>
        <dbReference type="SMART" id="SM00635"/>
    </source>
</evidence>
<dbReference type="InterPro" id="IPR013830">
    <property type="entry name" value="SGNH_hydro"/>
</dbReference>